<evidence type="ECO:0000313" key="2">
    <source>
        <dbReference type="EMBL" id="KAF9440243.1"/>
    </source>
</evidence>
<gene>
    <name evidence="2" type="ORF">P691DRAFT_768058</name>
</gene>
<feature type="region of interest" description="Disordered" evidence="1">
    <location>
        <begin position="142"/>
        <end position="231"/>
    </location>
</feature>
<comment type="caution">
    <text evidence="2">The sequence shown here is derived from an EMBL/GenBank/DDBJ whole genome shotgun (WGS) entry which is preliminary data.</text>
</comment>
<sequence length="251" mass="28363">MGRRSEAGRHGVHKIIYIPAGYNLDEGILNDTHLPSNVLLLKMEQYGLLKCKALDEPLWFKKAWNMSKCHTWLKQALPNVFQFAEQEGLDWSILRRDSQKLELIDLKLNGEELFKLKGRTRTRVEDSKIYIESVYKEWKTSPRNALDGSLDNDTDSPTSSSASKGEPDDSEWSGVGAEKGMDLSKSESSNDSIDEEQPRPRTCQTQTLQAVSAPTIFNSKHPQTAHGWHSSFASHHVLQQKAPANTSWEVL</sequence>
<dbReference type="EMBL" id="MU152712">
    <property type="protein sequence ID" value="KAF9440243.1"/>
    <property type="molecule type" value="Genomic_DNA"/>
</dbReference>
<evidence type="ECO:0000256" key="1">
    <source>
        <dbReference type="SAM" id="MobiDB-lite"/>
    </source>
</evidence>
<organism evidence="2 3">
    <name type="scientific">Macrolepiota fuliginosa MF-IS2</name>
    <dbReference type="NCBI Taxonomy" id="1400762"/>
    <lineage>
        <taxon>Eukaryota</taxon>
        <taxon>Fungi</taxon>
        <taxon>Dikarya</taxon>
        <taxon>Basidiomycota</taxon>
        <taxon>Agaricomycotina</taxon>
        <taxon>Agaricomycetes</taxon>
        <taxon>Agaricomycetidae</taxon>
        <taxon>Agaricales</taxon>
        <taxon>Agaricineae</taxon>
        <taxon>Agaricaceae</taxon>
        <taxon>Macrolepiota</taxon>
    </lineage>
</organism>
<keyword evidence="3" id="KW-1185">Reference proteome</keyword>
<protein>
    <submittedName>
        <fullName evidence="2">Uncharacterized protein</fullName>
    </submittedName>
</protein>
<proteinExistence type="predicted"/>
<dbReference type="AlphaFoldDB" id="A0A9P6BW65"/>
<name>A0A9P6BW65_9AGAR</name>
<evidence type="ECO:0000313" key="3">
    <source>
        <dbReference type="Proteomes" id="UP000807342"/>
    </source>
</evidence>
<feature type="compositionally biased region" description="Polar residues" evidence="1">
    <location>
        <begin position="202"/>
        <end position="222"/>
    </location>
</feature>
<accession>A0A9P6BW65</accession>
<reference evidence="2" key="1">
    <citation type="submission" date="2020-11" db="EMBL/GenBank/DDBJ databases">
        <authorList>
            <consortium name="DOE Joint Genome Institute"/>
            <person name="Ahrendt S."/>
            <person name="Riley R."/>
            <person name="Andreopoulos W."/>
            <person name="Labutti K."/>
            <person name="Pangilinan J."/>
            <person name="Ruiz-Duenas F.J."/>
            <person name="Barrasa J.M."/>
            <person name="Sanchez-Garcia M."/>
            <person name="Camarero S."/>
            <person name="Miyauchi S."/>
            <person name="Serrano A."/>
            <person name="Linde D."/>
            <person name="Babiker R."/>
            <person name="Drula E."/>
            <person name="Ayuso-Fernandez I."/>
            <person name="Pacheco R."/>
            <person name="Padilla G."/>
            <person name="Ferreira P."/>
            <person name="Barriuso J."/>
            <person name="Kellner H."/>
            <person name="Castanera R."/>
            <person name="Alfaro M."/>
            <person name="Ramirez L."/>
            <person name="Pisabarro A.G."/>
            <person name="Kuo A."/>
            <person name="Tritt A."/>
            <person name="Lipzen A."/>
            <person name="He G."/>
            <person name="Yan M."/>
            <person name="Ng V."/>
            <person name="Cullen D."/>
            <person name="Martin F."/>
            <person name="Rosso M.-N."/>
            <person name="Henrissat B."/>
            <person name="Hibbett D."/>
            <person name="Martinez A.T."/>
            <person name="Grigoriev I.V."/>
        </authorList>
    </citation>
    <scope>NUCLEOTIDE SEQUENCE</scope>
    <source>
        <strain evidence="2">MF-IS2</strain>
    </source>
</reference>
<dbReference type="Proteomes" id="UP000807342">
    <property type="component" value="Unassembled WGS sequence"/>
</dbReference>